<dbReference type="InterPro" id="IPR001845">
    <property type="entry name" value="HTH_ArsR_DNA-bd_dom"/>
</dbReference>
<gene>
    <name evidence="5" type="ORF">M8542_08310</name>
</gene>
<dbReference type="GO" id="GO:0003677">
    <property type="term" value="F:DNA binding"/>
    <property type="evidence" value="ECO:0007669"/>
    <property type="project" value="UniProtKB-KW"/>
</dbReference>
<sequence>MLNSLHPALTWRDQVLEVAGDHVTGELELDGRGLRLVPAYFCRQAPTLLADPGLPPVLVYPAEARPPAPAAAATPGAEAALADLLGATRASALRVLADGCTTTELGRRVGITISAASYHASILRSSGLVTSERNGTAVIHRLTVLGADLLGRRPAHS</sequence>
<dbReference type="PANTHER" id="PTHR43132:SF8">
    <property type="entry name" value="HTH-TYPE TRANSCRIPTIONAL REGULATOR KMTR"/>
    <property type="match status" value="1"/>
</dbReference>
<dbReference type="Proteomes" id="UP001144096">
    <property type="component" value="Unassembled WGS sequence"/>
</dbReference>
<evidence type="ECO:0000259" key="4">
    <source>
        <dbReference type="SMART" id="SM00418"/>
    </source>
</evidence>
<evidence type="ECO:0000256" key="2">
    <source>
        <dbReference type="ARBA" id="ARBA00023125"/>
    </source>
</evidence>
<dbReference type="RefSeq" id="WP_257919439.1">
    <property type="nucleotide sequence ID" value="NZ_JAMXQV010000003.1"/>
</dbReference>
<keyword evidence="3" id="KW-0804">Transcription</keyword>
<dbReference type="AlphaFoldDB" id="A0A9X2N8G2"/>
<dbReference type="InterPro" id="IPR051011">
    <property type="entry name" value="Metal_resp_trans_reg"/>
</dbReference>
<dbReference type="SUPFAM" id="SSF46785">
    <property type="entry name" value="Winged helix' DNA-binding domain"/>
    <property type="match status" value="1"/>
</dbReference>
<dbReference type="PANTHER" id="PTHR43132">
    <property type="entry name" value="ARSENICAL RESISTANCE OPERON REPRESSOR ARSR-RELATED"/>
    <property type="match status" value="1"/>
</dbReference>
<dbReference type="InterPro" id="IPR011991">
    <property type="entry name" value="ArsR-like_HTH"/>
</dbReference>
<comment type="caution">
    <text evidence="5">The sequence shown here is derived from an EMBL/GenBank/DDBJ whole genome shotgun (WGS) entry which is preliminary data.</text>
</comment>
<dbReference type="CDD" id="cd00090">
    <property type="entry name" value="HTH_ARSR"/>
    <property type="match status" value="1"/>
</dbReference>
<evidence type="ECO:0000313" key="6">
    <source>
        <dbReference type="Proteomes" id="UP001144096"/>
    </source>
</evidence>
<keyword evidence="1" id="KW-0805">Transcription regulation</keyword>
<evidence type="ECO:0000313" key="5">
    <source>
        <dbReference type="EMBL" id="MCR6482818.1"/>
    </source>
</evidence>
<feature type="domain" description="HTH arsR-type" evidence="4">
    <location>
        <begin position="80"/>
        <end position="154"/>
    </location>
</feature>
<dbReference type="InterPro" id="IPR036390">
    <property type="entry name" value="WH_DNA-bd_sf"/>
</dbReference>
<dbReference type="GO" id="GO:0003700">
    <property type="term" value="F:DNA-binding transcription factor activity"/>
    <property type="evidence" value="ECO:0007669"/>
    <property type="project" value="InterPro"/>
</dbReference>
<reference evidence="5" key="1">
    <citation type="submission" date="2022-06" db="EMBL/GenBank/DDBJ databases">
        <title>Amycolatopsis iheyaensis sp. nov., a new species of the genus Amycolatopsis isolated from soil in Iheya island, Japan.</title>
        <authorList>
            <person name="Ngamcharungchit C."/>
            <person name="Kanto H."/>
            <person name="Take A."/>
            <person name="Intra B."/>
            <person name="Matsumoto A."/>
            <person name="Panbangred W."/>
            <person name="Inahashi Y."/>
        </authorList>
    </citation>
    <scope>NUCLEOTIDE SEQUENCE</scope>
    <source>
        <strain evidence="5">OK19-0408</strain>
    </source>
</reference>
<evidence type="ECO:0000256" key="1">
    <source>
        <dbReference type="ARBA" id="ARBA00023015"/>
    </source>
</evidence>
<dbReference type="Gene3D" id="1.10.10.10">
    <property type="entry name" value="Winged helix-like DNA-binding domain superfamily/Winged helix DNA-binding domain"/>
    <property type="match status" value="1"/>
</dbReference>
<name>A0A9X2N8G2_9PSEU</name>
<dbReference type="InterPro" id="IPR036388">
    <property type="entry name" value="WH-like_DNA-bd_sf"/>
</dbReference>
<protein>
    <submittedName>
        <fullName evidence="5">Helix-turn-helix domain-containing protein</fullName>
    </submittedName>
</protein>
<dbReference type="EMBL" id="JAMXQV010000003">
    <property type="protein sequence ID" value="MCR6482818.1"/>
    <property type="molecule type" value="Genomic_DNA"/>
</dbReference>
<dbReference type="SMART" id="SM00418">
    <property type="entry name" value="HTH_ARSR"/>
    <property type="match status" value="1"/>
</dbReference>
<accession>A0A9X2N8G2</accession>
<keyword evidence="6" id="KW-1185">Reference proteome</keyword>
<proteinExistence type="predicted"/>
<keyword evidence="2" id="KW-0238">DNA-binding</keyword>
<organism evidence="5 6">
    <name type="scientific">Amycolatopsis iheyensis</name>
    <dbReference type="NCBI Taxonomy" id="2945988"/>
    <lineage>
        <taxon>Bacteria</taxon>
        <taxon>Bacillati</taxon>
        <taxon>Actinomycetota</taxon>
        <taxon>Actinomycetes</taxon>
        <taxon>Pseudonocardiales</taxon>
        <taxon>Pseudonocardiaceae</taxon>
        <taxon>Amycolatopsis</taxon>
    </lineage>
</organism>
<evidence type="ECO:0000256" key="3">
    <source>
        <dbReference type="ARBA" id="ARBA00023163"/>
    </source>
</evidence>